<dbReference type="AlphaFoldDB" id="A0A6V8MQ94"/>
<dbReference type="Proteomes" id="UP000568888">
    <property type="component" value="Unassembled WGS sequence"/>
</dbReference>
<proteinExistence type="predicted"/>
<evidence type="ECO:0000256" key="1">
    <source>
        <dbReference type="SAM" id="MobiDB-lite"/>
    </source>
</evidence>
<feature type="compositionally biased region" description="Basic and acidic residues" evidence="1">
    <location>
        <begin position="1"/>
        <end position="25"/>
    </location>
</feature>
<feature type="region of interest" description="Disordered" evidence="1">
    <location>
        <begin position="1"/>
        <end position="38"/>
    </location>
</feature>
<evidence type="ECO:0000313" key="3">
    <source>
        <dbReference type="Proteomes" id="UP000568888"/>
    </source>
</evidence>
<dbReference type="EMBL" id="BLXY01000001">
    <property type="protein sequence ID" value="GFO62181.1"/>
    <property type="molecule type" value="Genomic_DNA"/>
</dbReference>
<accession>A0A6V8MQ94</accession>
<name>A0A6V8MQ94_9BACT</name>
<evidence type="ECO:0000313" key="2">
    <source>
        <dbReference type="EMBL" id="GFO62181.1"/>
    </source>
</evidence>
<reference evidence="3" key="1">
    <citation type="submission" date="2020-06" db="EMBL/GenBank/DDBJ databases">
        <title>Draft genomic sequecing of Geomonas sp. Red736.</title>
        <authorList>
            <person name="Itoh H."/>
            <person name="Xu Z.X."/>
            <person name="Ushijima N."/>
            <person name="Masuda Y."/>
            <person name="Shiratori Y."/>
            <person name="Senoo K."/>
        </authorList>
    </citation>
    <scope>NUCLEOTIDE SEQUENCE [LARGE SCALE GENOMIC DNA]</scope>
    <source>
        <strain evidence="3">Red736</strain>
    </source>
</reference>
<organism evidence="2 3">
    <name type="scientific">Geomonas paludis</name>
    <dbReference type="NCBI Taxonomy" id="2740185"/>
    <lineage>
        <taxon>Bacteria</taxon>
        <taxon>Pseudomonadati</taxon>
        <taxon>Thermodesulfobacteriota</taxon>
        <taxon>Desulfuromonadia</taxon>
        <taxon>Geobacterales</taxon>
        <taxon>Geobacteraceae</taxon>
        <taxon>Geomonas</taxon>
    </lineage>
</organism>
<protein>
    <submittedName>
        <fullName evidence="2">Uncharacterized protein</fullName>
    </submittedName>
</protein>
<sequence length="71" mass="8037">MHPDAGQDEGAHHEGERDEHQREAAGDQQDQHQFFANRQAADQFPHGFYPSKVTILVTSAAIKDVRIFTHI</sequence>
<comment type="caution">
    <text evidence="2">The sequence shown here is derived from an EMBL/GenBank/DDBJ whole genome shotgun (WGS) entry which is preliminary data.</text>
</comment>
<gene>
    <name evidence="2" type="ORF">GMPD_01000</name>
</gene>